<reference evidence="2" key="1">
    <citation type="journal article" date="2014" name="Front. Microbiol.">
        <title>High frequency of phylogenetically diverse reductive dehalogenase-homologous genes in deep subseafloor sedimentary metagenomes.</title>
        <authorList>
            <person name="Kawai M."/>
            <person name="Futagami T."/>
            <person name="Toyoda A."/>
            <person name="Takaki Y."/>
            <person name="Nishi S."/>
            <person name="Hori S."/>
            <person name="Arai W."/>
            <person name="Tsubouchi T."/>
            <person name="Morono Y."/>
            <person name="Uchiyama I."/>
            <person name="Ito T."/>
            <person name="Fujiyama A."/>
            <person name="Inagaki F."/>
            <person name="Takami H."/>
        </authorList>
    </citation>
    <scope>NUCLEOTIDE SEQUENCE</scope>
    <source>
        <strain evidence="2">Expedition CK06-06</strain>
    </source>
</reference>
<accession>X0ZIM5</accession>
<proteinExistence type="predicted"/>
<evidence type="ECO:0000256" key="1">
    <source>
        <dbReference type="SAM" id="Phobius"/>
    </source>
</evidence>
<dbReference type="AlphaFoldDB" id="X0ZIM5"/>
<name>X0ZIM5_9ZZZZ</name>
<gene>
    <name evidence="2" type="ORF">S01H4_05161</name>
</gene>
<keyword evidence="1" id="KW-0472">Membrane</keyword>
<protein>
    <submittedName>
        <fullName evidence="2">Uncharacterized protein</fullName>
    </submittedName>
</protein>
<keyword evidence="1" id="KW-1133">Transmembrane helix</keyword>
<feature type="non-terminal residue" evidence="2">
    <location>
        <position position="1"/>
    </location>
</feature>
<feature type="transmembrane region" description="Helical" evidence="1">
    <location>
        <begin position="56"/>
        <end position="78"/>
    </location>
</feature>
<dbReference type="EMBL" id="BART01001469">
    <property type="protein sequence ID" value="GAG69465.1"/>
    <property type="molecule type" value="Genomic_DNA"/>
</dbReference>
<sequence length="123" mass="14611">IVVIYSIWLTLKIITWITIFPLNEFILRTDITYNIVKNILINNDIDPETFSLPYTLISGIKFSLLFSLFLFTIILVLLRNNYYYYQANYYRLGLWTRNITIYSILYLMIIAIISLIIILIISI</sequence>
<feature type="transmembrane region" description="Helical" evidence="1">
    <location>
        <begin position="99"/>
        <end position="121"/>
    </location>
</feature>
<organism evidence="2">
    <name type="scientific">marine sediment metagenome</name>
    <dbReference type="NCBI Taxonomy" id="412755"/>
    <lineage>
        <taxon>unclassified sequences</taxon>
        <taxon>metagenomes</taxon>
        <taxon>ecological metagenomes</taxon>
    </lineage>
</organism>
<comment type="caution">
    <text evidence="2">The sequence shown here is derived from an EMBL/GenBank/DDBJ whole genome shotgun (WGS) entry which is preliminary data.</text>
</comment>
<evidence type="ECO:0000313" key="2">
    <source>
        <dbReference type="EMBL" id="GAG69465.1"/>
    </source>
</evidence>
<keyword evidence="1" id="KW-0812">Transmembrane</keyword>